<evidence type="ECO:0000256" key="5">
    <source>
        <dbReference type="ARBA" id="ARBA00023163"/>
    </source>
</evidence>
<evidence type="ECO:0000256" key="1">
    <source>
        <dbReference type="ARBA" id="ARBA00010641"/>
    </source>
</evidence>
<evidence type="ECO:0000313" key="8">
    <source>
        <dbReference type="EMBL" id="AYD49227.1"/>
    </source>
</evidence>
<dbReference type="InterPro" id="IPR014284">
    <property type="entry name" value="RNA_pol_sigma-70_dom"/>
</dbReference>
<evidence type="ECO:0000259" key="7">
    <source>
        <dbReference type="Pfam" id="PF08281"/>
    </source>
</evidence>
<evidence type="ECO:0000256" key="2">
    <source>
        <dbReference type="ARBA" id="ARBA00023015"/>
    </source>
</evidence>
<dbReference type="KEGG" id="ark:D6B99_00655"/>
<dbReference type="SUPFAM" id="SSF88659">
    <property type="entry name" value="Sigma3 and sigma4 domains of RNA polymerase sigma factors"/>
    <property type="match status" value="1"/>
</dbReference>
<accession>A0A386HTG8</accession>
<name>A0A386HTG8_9BACT</name>
<dbReference type="InterPro" id="IPR013325">
    <property type="entry name" value="RNA_pol_sigma_r2"/>
</dbReference>
<dbReference type="AlphaFoldDB" id="A0A386HTG8"/>
<evidence type="ECO:0000256" key="4">
    <source>
        <dbReference type="ARBA" id="ARBA00023125"/>
    </source>
</evidence>
<keyword evidence="3" id="KW-0731">Sigma factor</keyword>
<dbReference type="Gene3D" id="1.10.10.10">
    <property type="entry name" value="Winged helix-like DNA-binding domain superfamily/Winged helix DNA-binding domain"/>
    <property type="match status" value="1"/>
</dbReference>
<sequence>MQFVKSTFQQGSATDNELIALYKKSADTQVLAVLYERYMALVFGVCLKYLKDEEESKDAVMQIYESLTDKLLRHEVQNFKSWLHVLTKNFCLMELRKTSKHQTISLDEGFMQFDAELHHENSIEKEIQFSILEKCLELLNEEQKKTVQLFYLEEKCYKEVAAQTGYQIDKVRSYIQNGKRNLKICMEKDSGE</sequence>
<dbReference type="EMBL" id="CP032489">
    <property type="protein sequence ID" value="AYD49227.1"/>
    <property type="molecule type" value="Genomic_DNA"/>
</dbReference>
<feature type="domain" description="RNA polymerase sigma-70 region 2" evidence="6">
    <location>
        <begin position="34"/>
        <end position="99"/>
    </location>
</feature>
<evidence type="ECO:0000259" key="6">
    <source>
        <dbReference type="Pfam" id="PF04542"/>
    </source>
</evidence>
<evidence type="ECO:0000313" key="9">
    <source>
        <dbReference type="Proteomes" id="UP000266118"/>
    </source>
</evidence>
<dbReference type="GO" id="GO:0016987">
    <property type="term" value="F:sigma factor activity"/>
    <property type="evidence" value="ECO:0007669"/>
    <property type="project" value="UniProtKB-KW"/>
</dbReference>
<protein>
    <submittedName>
        <fullName evidence="8">Sigma-70 family RNA polymerase sigma factor</fullName>
    </submittedName>
</protein>
<keyword evidence="4" id="KW-0238">DNA-binding</keyword>
<organism evidence="8 9">
    <name type="scientific">Arachidicoccus soli</name>
    <dbReference type="NCBI Taxonomy" id="2341117"/>
    <lineage>
        <taxon>Bacteria</taxon>
        <taxon>Pseudomonadati</taxon>
        <taxon>Bacteroidota</taxon>
        <taxon>Chitinophagia</taxon>
        <taxon>Chitinophagales</taxon>
        <taxon>Chitinophagaceae</taxon>
        <taxon>Arachidicoccus</taxon>
    </lineage>
</organism>
<dbReference type="InterPro" id="IPR007627">
    <property type="entry name" value="RNA_pol_sigma70_r2"/>
</dbReference>
<dbReference type="Pfam" id="PF04542">
    <property type="entry name" value="Sigma70_r2"/>
    <property type="match status" value="1"/>
</dbReference>
<dbReference type="Pfam" id="PF08281">
    <property type="entry name" value="Sigma70_r4_2"/>
    <property type="match status" value="1"/>
</dbReference>
<keyword evidence="5" id="KW-0804">Transcription</keyword>
<dbReference type="SUPFAM" id="SSF88946">
    <property type="entry name" value="Sigma2 domain of RNA polymerase sigma factors"/>
    <property type="match status" value="1"/>
</dbReference>
<dbReference type="GO" id="GO:0006352">
    <property type="term" value="P:DNA-templated transcription initiation"/>
    <property type="evidence" value="ECO:0007669"/>
    <property type="project" value="InterPro"/>
</dbReference>
<dbReference type="InterPro" id="IPR013249">
    <property type="entry name" value="RNA_pol_sigma70_r4_t2"/>
</dbReference>
<dbReference type="GO" id="GO:0003677">
    <property type="term" value="F:DNA binding"/>
    <property type="evidence" value="ECO:0007669"/>
    <property type="project" value="UniProtKB-KW"/>
</dbReference>
<dbReference type="InterPro" id="IPR036388">
    <property type="entry name" value="WH-like_DNA-bd_sf"/>
</dbReference>
<dbReference type="InterPro" id="IPR013324">
    <property type="entry name" value="RNA_pol_sigma_r3/r4-like"/>
</dbReference>
<dbReference type="OrthoDB" id="1116873at2"/>
<keyword evidence="9" id="KW-1185">Reference proteome</keyword>
<dbReference type="Proteomes" id="UP000266118">
    <property type="component" value="Chromosome"/>
</dbReference>
<reference evidence="8 9" key="1">
    <citation type="submission" date="2018-09" db="EMBL/GenBank/DDBJ databases">
        <title>Arachidicoccus sp. nov., a bacterium isolated from soil.</title>
        <authorList>
            <person name="Weon H.-Y."/>
            <person name="Kwon S.-W."/>
            <person name="Lee S.A."/>
        </authorList>
    </citation>
    <scope>NUCLEOTIDE SEQUENCE [LARGE SCALE GENOMIC DNA]</scope>
    <source>
        <strain evidence="8 9">KIS59-12</strain>
    </source>
</reference>
<dbReference type="PANTHER" id="PTHR43133:SF8">
    <property type="entry name" value="RNA POLYMERASE SIGMA FACTOR HI_1459-RELATED"/>
    <property type="match status" value="1"/>
</dbReference>
<gene>
    <name evidence="8" type="ORF">D6B99_00655</name>
</gene>
<evidence type="ECO:0000256" key="3">
    <source>
        <dbReference type="ARBA" id="ARBA00023082"/>
    </source>
</evidence>
<proteinExistence type="inferred from homology"/>
<dbReference type="NCBIfam" id="TIGR02937">
    <property type="entry name" value="sigma70-ECF"/>
    <property type="match status" value="1"/>
</dbReference>
<keyword evidence="2" id="KW-0805">Transcription regulation</keyword>
<dbReference type="InterPro" id="IPR039425">
    <property type="entry name" value="RNA_pol_sigma-70-like"/>
</dbReference>
<comment type="similarity">
    <text evidence="1">Belongs to the sigma-70 factor family. ECF subfamily.</text>
</comment>
<dbReference type="RefSeq" id="WP_119990758.1">
    <property type="nucleotide sequence ID" value="NZ_CP032489.1"/>
</dbReference>
<dbReference type="Gene3D" id="1.10.1740.10">
    <property type="match status" value="1"/>
</dbReference>
<feature type="domain" description="RNA polymerase sigma factor 70 region 4 type 2" evidence="7">
    <location>
        <begin position="131"/>
        <end position="182"/>
    </location>
</feature>
<dbReference type="PANTHER" id="PTHR43133">
    <property type="entry name" value="RNA POLYMERASE ECF-TYPE SIGMA FACTO"/>
    <property type="match status" value="1"/>
</dbReference>